<organism evidence="1 2">
    <name type="scientific">Leersia perrieri</name>
    <dbReference type="NCBI Taxonomy" id="77586"/>
    <lineage>
        <taxon>Eukaryota</taxon>
        <taxon>Viridiplantae</taxon>
        <taxon>Streptophyta</taxon>
        <taxon>Embryophyta</taxon>
        <taxon>Tracheophyta</taxon>
        <taxon>Spermatophyta</taxon>
        <taxon>Magnoliopsida</taxon>
        <taxon>Liliopsida</taxon>
        <taxon>Poales</taxon>
        <taxon>Poaceae</taxon>
        <taxon>BOP clade</taxon>
        <taxon>Oryzoideae</taxon>
        <taxon>Oryzeae</taxon>
        <taxon>Oryzinae</taxon>
        <taxon>Leersia</taxon>
    </lineage>
</organism>
<dbReference type="STRING" id="77586.A0A0D9XSC5"/>
<name>A0A0D9XSC5_9ORYZ</name>
<reference evidence="1 2" key="1">
    <citation type="submission" date="2012-08" db="EMBL/GenBank/DDBJ databases">
        <title>Oryza genome evolution.</title>
        <authorList>
            <person name="Wing R.A."/>
        </authorList>
    </citation>
    <scope>NUCLEOTIDE SEQUENCE</scope>
</reference>
<reference evidence="2" key="2">
    <citation type="submission" date="2013-12" db="EMBL/GenBank/DDBJ databases">
        <authorList>
            <person name="Yu Y."/>
            <person name="Lee S."/>
            <person name="de Baynast K."/>
            <person name="Wissotski M."/>
            <person name="Liu L."/>
            <person name="Talag J."/>
            <person name="Goicoechea J."/>
            <person name="Angelova A."/>
            <person name="Jetty R."/>
            <person name="Kudrna D."/>
            <person name="Golser W."/>
            <person name="Rivera L."/>
            <person name="Zhang J."/>
            <person name="Wing R."/>
        </authorList>
    </citation>
    <scope>NUCLEOTIDE SEQUENCE</scope>
</reference>
<evidence type="ECO:0000313" key="1">
    <source>
        <dbReference type="EnsemblPlants" id="LPERR11G11490.1"/>
    </source>
</evidence>
<dbReference type="AlphaFoldDB" id="A0A0D9XSC5"/>
<dbReference type="HOGENOM" id="CLU_2609487_0_0_1"/>
<dbReference type="Gramene" id="LPERR11G11490.1">
    <property type="protein sequence ID" value="LPERR11G11490.1"/>
    <property type="gene ID" value="LPERR11G11490"/>
</dbReference>
<evidence type="ECO:0000313" key="2">
    <source>
        <dbReference type="Proteomes" id="UP000032180"/>
    </source>
</evidence>
<dbReference type="EnsemblPlants" id="LPERR11G11490.1">
    <property type="protein sequence ID" value="LPERR11G11490.1"/>
    <property type="gene ID" value="LPERR11G11490"/>
</dbReference>
<reference evidence="1" key="3">
    <citation type="submission" date="2015-04" db="UniProtKB">
        <authorList>
            <consortium name="EnsemblPlants"/>
        </authorList>
    </citation>
    <scope>IDENTIFICATION</scope>
</reference>
<accession>A0A0D9XSC5</accession>
<proteinExistence type="predicted"/>
<sequence length="79" mass="8675">MASEPEDNIKDEKNPPSISEDDVALLKSYGLGPFSTSSKKLKEIEEMAMKINNFYAVCLSILPINLEISVPPVFAISIC</sequence>
<dbReference type="eggNOG" id="KOG0729">
    <property type="taxonomic scope" value="Eukaryota"/>
</dbReference>
<keyword evidence="2" id="KW-1185">Reference proteome</keyword>
<dbReference type="Proteomes" id="UP000032180">
    <property type="component" value="Chromosome 11"/>
</dbReference>
<protein>
    <submittedName>
        <fullName evidence="1">Uncharacterized protein</fullName>
    </submittedName>
</protein>